<dbReference type="SUPFAM" id="SSF52540">
    <property type="entry name" value="P-loop containing nucleoside triphosphate hydrolases"/>
    <property type="match status" value="1"/>
</dbReference>
<evidence type="ECO:0000256" key="1">
    <source>
        <dbReference type="SAM" id="MobiDB-lite"/>
    </source>
</evidence>
<dbReference type="SMART" id="SM00015">
    <property type="entry name" value="IQ"/>
    <property type="match status" value="2"/>
</dbReference>
<proteinExistence type="predicted"/>
<dbReference type="PROSITE" id="PS50096">
    <property type="entry name" value="IQ"/>
    <property type="match status" value="2"/>
</dbReference>
<evidence type="ECO:0000313" key="4">
    <source>
        <dbReference type="Proteomes" id="UP001190700"/>
    </source>
</evidence>
<accession>A0AAE0H0V3</accession>
<dbReference type="AlphaFoldDB" id="A0AAE0H0V3"/>
<comment type="caution">
    <text evidence="3">The sequence shown here is derived from an EMBL/GenBank/DDBJ whole genome shotgun (WGS) entry which is preliminary data.</text>
</comment>
<gene>
    <name evidence="2" type="ORF">CYMTET_36519</name>
    <name evidence="3" type="ORF">CYMTET_4702</name>
</gene>
<name>A0AAE0H0V3_9CHLO</name>
<dbReference type="InterPro" id="IPR000048">
    <property type="entry name" value="IQ_motif_EF-hand-BS"/>
</dbReference>
<sequence length="130" mass="15090">VKQYMQHPFPSFSLRMVVRLQAIFRGFRVRRWWRQVKISALTVQRIWRGHRVRKGLKMMKSAATVIMAAGAFNSSGFDRSMRSMSLKETLGKSTPKDSVLRSQSWKPNSLDGNPKPKRKRSDFSNPQQHA</sequence>
<evidence type="ECO:0000313" key="2">
    <source>
        <dbReference type="EMBL" id="KAK3254262.1"/>
    </source>
</evidence>
<organism evidence="3 4">
    <name type="scientific">Cymbomonas tetramitiformis</name>
    <dbReference type="NCBI Taxonomy" id="36881"/>
    <lineage>
        <taxon>Eukaryota</taxon>
        <taxon>Viridiplantae</taxon>
        <taxon>Chlorophyta</taxon>
        <taxon>Pyramimonadophyceae</taxon>
        <taxon>Pyramimonadales</taxon>
        <taxon>Pyramimonadaceae</taxon>
        <taxon>Cymbomonas</taxon>
    </lineage>
</organism>
<dbReference type="EMBL" id="LGRX02023838">
    <property type="protein sequence ID" value="KAK3254262.1"/>
    <property type="molecule type" value="Genomic_DNA"/>
</dbReference>
<dbReference type="Proteomes" id="UP001190700">
    <property type="component" value="Unassembled WGS sequence"/>
</dbReference>
<dbReference type="Gene3D" id="1.20.5.190">
    <property type="match status" value="1"/>
</dbReference>
<feature type="non-terminal residue" evidence="3">
    <location>
        <position position="1"/>
    </location>
</feature>
<keyword evidence="4" id="KW-1185">Reference proteome</keyword>
<dbReference type="CDD" id="cd23767">
    <property type="entry name" value="IQCD"/>
    <property type="match status" value="1"/>
</dbReference>
<protein>
    <submittedName>
        <fullName evidence="3">Uncharacterized protein</fullName>
    </submittedName>
</protein>
<reference evidence="3 4" key="1">
    <citation type="journal article" date="2015" name="Genome Biol. Evol.">
        <title>Comparative Genomics of a Bacterivorous Green Alga Reveals Evolutionary Causalities and Consequences of Phago-Mixotrophic Mode of Nutrition.</title>
        <authorList>
            <person name="Burns J.A."/>
            <person name="Paasch A."/>
            <person name="Narechania A."/>
            <person name="Kim E."/>
        </authorList>
    </citation>
    <scope>NUCLEOTIDE SEQUENCE [LARGE SCALE GENOMIC DNA]</scope>
    <source>
        <strain evidence="3">PLY_AMNH</strain>
    </source>
</reference>
<dbReference type="Pfam" id="PF00612">
    <property type="entry name" value="IQ"/>
    <property type="match status" value="2"/>
</dbReference>
<dbReference type="InterPro" id="IPR027417">
    <property type="entry name" value="P-loop_NTPase"/>
</dbReference>
<feature type="compositionally biased region" description="Polar residues" evidence="1">
    <location>
        <begin position="100"/>
        <end position="111"/>
    </location>
</feature>
<evidence type="ECO:0000313" key="3">
    <source>
        <dbReference type="EMBL" id="KAK3287803.1"/>
    </source>
</evidence>
<reference evidence="3" key="2">
    <citation type="submission" date="2023-06" db="EMBL/GenBank/DDBJ databases">
        <title>Long-read-based genome assembly of the green algal bacterivore Cymbomonas tetramitiformis.</title>
        <authorList>
            <person name="Gyaltshen Y."/>
            <person name="Rozenberg A."/>
            <person name="Paasch A."/>
            <person name="Burns J.A."/>
            <person name="Warring S."/>
            <person name="Larson R."/>
            <person name="Maurer-Alcala X."/>
            <person name="Dacks J."/>
            <person name="Kim E."/>
        </authorList>
    </citation>
    <scope>NUCLEOTIDE SEQUENCE</scope>
    <source>
        <strain evidence="3">PLY_AMNH</strain>
    </source>
</reference>
<dbReference type="EMBL" id="LGRX02000730">
    <property type="protein sequence ID" value="KAK3287803.1"/>
    <property type="molecule type" value="Genomic_DNA"/>
</dbReference>
<feature type="region of interest" description="Disordered" evidence="1">
    <location>
        <begin position="86"/>
        <end position="130"/>
    </location>
</feature>